<reference evidence="2" key="1">
    <citation type="submission" date="2018-05" db="EMBL/GenBank/DDBJ databases">
        <authorList>
            <person name="Lanie J.A."/>
            <person name="Ng W.-L."/>
            <person name="Kazmierczak K.M."/>
            <person name="Andrzejewski T.M."/>
            <person name="Davidsen T.M."/>
            <person name="Wayne K.J."/>
            <person name="Tettelin H."/>
            <person name="Glass J.I."/>
            <person name="Rusch D."/>
            <person name="Podicherti R."/>
            <person name="Tsui H.-C.T."/>
            <person name="Winkler M.E."/>
        </authorList>
    </citation>
    <scope>NUCLEOTIDE SEQUENCE</scope>
</reference>
<name>A0A382W538_9ZZZZ</name>
<dbReference type="AlphaFoldDB" id="A0A382W538"/>
<organism evidence="2">
    <name type="scientific">marine metagenome</name>
    <dbReference type="NCBI Taxonomy" id="408172"/>
    <lineage>
        <taxon>unclassified sequences</taxon>
        <taxon>metagenomes</taxon>
        <taxon>ecological metagenomes</taxon>
    </lineage>
</organism>
<gene>
    <name evidence="2" type="ORF">METZ01_LOCUS406082</name>
</gene>
<accession>A0A382W538</accession>
<evidence type="ECO:0000313" key="2">
    <source>
        <dbReference type="EMBL" id="SVD53228.1"/>
    </source>
</evidence>
<feature type="non-terminal residue" evidence="2">
    <location>
        <position position="152"/>
    </location>
</feature>
<evidence type="ECO:0000256" key="1">
    <source>
        <dbReference type="SAM" id="MobiDB-lite"/>
    </source>
</evidence>
<protein>
    <submittedName>
        <fullName evidence="2">Uncharacterized protein</fullName>
    </submittedName>
</protein>
<proteinExistence type="predicted"/>
<feature type="region of interest" description="Disordered" evidence="1">
    <location>
        <begin position="21"/>
        <end position="86"/>
    </location>
</feature>
<sequence>VFVRTWLQALFAVALVAAGCGGGSNPGPTSTTSSTMTASTTTSTTTSAPPETSTTTSTTTSTSTSTSTSTTEPPTTSEPALPASWQGVTSTELHIGLILEDDDRLNEDFYTALAGAQNDRGGILGRQVVLHALRYRPKSAGSAESACTTLLE</sequence>
<dbReference type="EMBL" id="UINC01156673">
    <property type="protein sequence ID" value="SVD53228.1"/>
    <property type="molecule type" value="Genomic_DNA"/>
</dbReference>
<feature type="compositionally biased region" description="Low complexity" evidence="1">
    <location>
        <begin position="28"/>
        <end position="80"/>
    </location>
</feature>
<feature type="non-terminal residue" evidence="2">
    <location>
        <position position="1"/>
    </location>
</feature>